<evidence type="ECO:0000256" key="2">
    <source>
        <dbReference type="ARBA" id="ARBA00006555"/>
    </source>
</evidence>
<dbReference type="GO" id="GO:0015031">
    <property type="term" value="P:protein transport"/>
    <property type="evidence" value="ECO:0007669"/>
    <property type="project" value="UniProtKB-KW"/>
</dbReference>
<keyword evidence="4" id="KW-1003">Cell membrane</keyword>
<gene>
    <name evidence="11" type="ORF">PbJCM13498_04020</name>
</gene>
<evidence type="ECO:0000256" key="8">
    <source>
        <dbReference type="ARBA" id="ARBA00022989"/>
    </source>
</evidence>
<keyword evidence="3" id="KW-0813">Transport</keyword>
<dbReference type="PANTHER" id="PTHR33446:SF2">
    <property type="entry name" value="PROTEIN TONB"/>
    <property type="match status" value="1"/>
</dbReference>
<evidence type="ECO:0000313" key="11">
    <source>
        <dbReference type="EMBL" id="GET31539.1"/>
    </source>
</evidence>
<dbReference type="AlphaFoldDB" id="A0A5M4AUA1"/>
<keyword evidence="5" id="KW-0997">Cell inner membrane</keyword>
<feature type="domain" description="TonB C-terminal" evidence="10">
    <location>
        <begin position="152"/>
        <end position="244"/>
    </location>
</feature>
<evidence type="ECO:0000256" key="1">
    <source>
        <dbReference type="ARBA" id="ARBA00004383"/>
    </source>
</evidence>
<sequence length="244" mass="28512">MKTILTILMSILTLAVFGQDTTYYANNGDRVNSLKSCDRYEILERDQTDTNKVVVKVYFKSGQIESERNYNPYCKRRLDGKRKEWYKNGQIRMNVDYKNGKLNGQVLTYWENGQLKRHDYFENGKLIKGKVWNFDGRETEYYDFEIKPKFPGGTDGLVQYLGAKLKYPRKSQKKGIEGWVYVHFVVGKDGNVSHVKVVKGINKEMDAEAVKVVKGMPKWEPGMEDGRKVSRSFYLPVRFRLTRQ</sequence>
<dbReference type="PRINTS" id="PR01374">
    <property type="entry name" value="TONBPROTEIN"/>
</dbReference>
<keyword evidence="12" id="KW-1185">Reference proteome</keyword>
<organism evidence="11 12">
    <name type="scientific">Prolixibacter bellariivorans</name>
    <dbReference type="NCBI Taxonomy" id="314319"/>
    <lineage>
        <taxon>Bacteria</taxon>
        <taxon>Pseudomonadati</taxon>
        <taxon>Bacteroidota</taxon>
        <taxon>Bacteroidia</taxon>
        <taxon>Marinilabiliales</taxon>
        <taxon>Prolixibacteraceae</taxon>
        <taxon>Prolixibacter</taxon>
    </lineage>
</organism>
<dbReference type="GO" id="GO:0098797">
    <property type="term" value="C:plasma membrane protein complex"/>
    <property type="evidence" value="ECO:0007669"/>
    <property type="project" value="TreeGrafter"/>
</dbReference>
<dbReference type="RefSeq" id="WP_159103388.1">
    <property type="nucleotide sequence ID" value="NZ_BLAX01000001.1"/>
</dbReference>
<keyword evidence="7" id="KW-0653">Protein transport</keyword>
<dbReference type="EMBL" id="BLAX01000001">
    <property type="protein sequence ID" value="GET31539.1"/>
    <property type="molecule type" value="Genomic_DNA"/>
</dbReference>
<proteinExistence type="inferred from homology"/>
<dbReference type="Pfam" id="PF03544">
    <property type="entry name" value="TonB_C"/>
    <property type="match status" value="1"/>
</dbReference>
<protein>
    <recommendedName>
        <fullName evidence="10">TonB C-terminal domain-containing protein</fullName>
    </recommendedName>
</protein>
<evidence type="ECO:0000256" key="7">
    <source>
        <dbReference type="ARBA" id="ARBA00022927"/>
    </source>
</evidence>
<comment type="subcellular location">
    <subcellularLocation>
        <location evidence="1">Cell inner membrane</location>
        <topology evidence="1">Single-pass membrane protein</topology>
        <orientation evidence="1">Periplasmic side</orientation>
    </subcellularLocation>
</comment>
<dbReference type="Gene3D" id="3.30.1150.10">
    <property type="match status" value="1"/>
</dbReference>
<keyword evidence="6" id="KW-0812">Transmembrane</keyword>
<evidence type="ECO:0000256" key="6">
    <source>
        <dbReference type="ARBA" id="ARBA00022692"/>
    </source>
</evidence>
<accession>A0A5M4AUA1</accession>
<dbReference type="GO" id="GO:0030288">
    <property type="term" value="C:outer membrane-bounded periplasmic space"/>
    <property type="evidence" value="ECO:0007669"/>
    <property type="project" value="InterPro"/>
</dbReference>
<dbReference type="SUPFAM" id="SSF74653">
    <property type="entry name" value="TolA/TonB C-terminal domain"/>
    <property type="match status" value="1"/>
</dbReference>
<dbReference type="GO" id="GO:0015891">
    <property type="term" value="P:siderophore transport"/>
    <property type="evidence" value="ECO:0007669"/>
    <property type="project" value="InterPro"/>
</dbReference>
<evidence type="ECO:0000256" key="3">
    <source>
        <dbReference type="ARBA" id="ARBA00022448"/>
    </source>
</evidence>
<dbReference type="InterPro" id="IPR006260">
    <property type="entry name" value="TonB/TolA_C"/>
</dbReference>
<keyword evidence="8" id="KW-1133">Transmembrane helix</keyword>
<dbReference type="InterPro" id="IPR003538">
    <property type="entry name" value="TonB"/>
</dbReference>
<reference evidence="11 12" key="1">
    <citation type="submission" date="2019-10" db="EMBL/GenBank/DDBJ databases">
        <title>Prolixibacter strains distinguished by the presence of nitrate reductase genes were adept at nitrate-dependent anaerobic corrosion of metallic iron and carbon steel.</title>
        <authorList>
            <person name="Iino T."/>
            <person name="Shono N."/>
            <person name="Ito K."/>
            <person name="Nakamura R."/>
            <person name="Sueoka K."/>
            <person name="Harayama S."/>
            <person name="Ohkuma M."/>
        </authorList>
    </citation>
    <scope>NUCLEOTIDE SEQUENCE [LARGE SCALE GENOMIC DNA]</scope>
    <source>
        <strain evidence="11 12">JCM 13498</strain>
    </source>
</reference>
<comment type="caution">
    <text evidence="11">The sequence shown here is derived from an EMBL/GenBank/DDBJ whole genome shotgun (WGS) entry which is preliminary data.</text>
</comment>
<dbReference type="PROSITE" id="PS52015">
    <property type="entry name" value="TONB_CTD"/>
    <property type="match status" value="1"/>
</dbReference>
<dbReference type="Gene3D" id="2.20.110.10">
    <property type="entry name" value="Histone H3 K4-specific methyltransferase SET7/9 N-terminal domain"/>
    <property type="match status" value="1"/>
</dbReference>
<dbReference type="Proteomes" id="UP000391834">
    <property type="component" value="Unassembled WGS sequence"/>
</dbReference>
<evidence type="ECO:0000259" key="10">
    <source>
        <dbReference type="PROSITE" id="PS52015"/>
    </source>
</evidence>
<name>A0A5M4AUA1_9BACT</name>
<dbReference type="InterPro" id="IPR037682">
    <property type="entry name" value="TonB_C"/>
</dbReference>
<dbReference type="SUPFAM" id="SSF82185">
    <property type="entry name" value="Histone H3 K4-specific methyltransferase SET7/9 N-terminal domain"/>
    <property type="match status" value="1"/>
</dbReference>
<dbReference type="InterPro" id="IPR011652">
    <property type="entry name" value="MORN_2"/>
</dbReference>
<dbReference type="PANTHER" id="PTHR33446">
    <property type="entry name" value="PROTEIN TONB-RELATED"/>
    <property type="match status" value="1"/>
</dbReference>
<dbReference type="GO" id="GO:0031992">
    <property type="term" value="F:energy transducer activity"/>
    <property type="evidence" value="ECO:0007669"/>
    <property type="project" value="InterPro"/>
</dbReference>
<evidence type="ECO:0000256" key="4">
    <source>
        <dbReference type="ARBA" id="ARBA00022475"/>
    </source>
</evidence>
<keyword evidence="9" id="KW-0472">Membrane</keyword>
<dbReference type="Pfam" id="PF07661">
    <property type="entry name" value="MORN_2"/>
    <property type="match status" value="3"/>
</dbReference>
<dbReference type="NCBIfam" id="TIGR01352">
    <property type="entry name" value="tonB_Cterm"/>
    <property type="match status" value="1"/>
</dbReference>
<evidence type="ECO:0000313" key="12">
    <source>
        <dbReference type="Proteomes" id="UP000391834"/>
    </source>
</evidence>
<dbReference type="GO" id="GO:0055085">
    <property type="term" value="P:transmembrane transport"/>
    <property type="evidence" value="ECO:0007669"/>
    <property type="project" value="InterPro"/>
</dbReference>
<evidence type="ECO:0000256" key="5">
    <source>
        <dbReference type="ARBA" id="ARBA00022519"/>
    </source>
</evidence>
<dbReference type="InterPro" id="IPR051045">
    <property type="entry name" value="TonB-dependent_transducer"/>
</dbReference>
<comment type="similarity">
    <text evidence="2">Belongs to the TonB family.</text>
</comment>
<evidence type="ECO:0000256" key="9">
    <source>
        <dbReference type="ARBA" id="ARBA00023136"/>
    </source>
</evidence>